<dbReference type="AlphaFoldDB" id="A0A941IR22"/>
<protein>
    <submittedName>
        <fullName evidence="1">Uncharacterized protein</fullName>
    </submittedName>
</protein>
<gene>
    <name evidence="1" type="ORF">KDL01_16215</name>
</gene>
<keyword evidence="2" id="KW-1185">Reference proteome</keyword>
<organism evidence="1 2">
    <name type="scientific">Actinospica durhamensis</name>
    <dbReference type="NCBI Taxonomy" id="1508375"/>
    <lineage>
        <taxon>Bacteria</taxon>
        <taxon>Bacillati</taxon>
        <taxon>Actinomycetota</taxon>
        <taxon>Actinomycetes</taxon>
        <taxon>Catenulisporales</taxon>
        <taxon>Actinospicaceae</taxon>
        <taxon>Actinospica</taxon>
    </lineage>
</organism>
<evidence type="ECO:0000313" key="1">
    <source>
        <dbReference type="EMBL" id="MBR7834822.1"/>
    </source>
</evidence>
<dbReference type="EMBL" id="JAGSOG010000072">
    <property type="protein sequence ID" value="MBR7834822.1"/>
    <property type="molecule type" value="Genomic_DNA"/>
</dbReference>
<reference evidence="1" key="1">
    <citation type="submission" date="2021-04" db="EMBL/GenBank/DDBJ databases">
        <title>Genome based classification of Actinospica acidithermotolerans sp. nov., an actinobacterium isolated from an Indonesian hot spring.</title>
        <authorList>
            <person name="Kusuma A.B."/>
            <person name="Putra K.E."/>
            <person name="Nafisah S."/>
            <person name="Loh J."/>
            <person name="Nouioui I."/>
            <person name="Goodfellow M."/>
        </authorList>
    </citation>
    <scope>NUCLEOTIDE SEQUENCE</scope>
    <source>
        <strain evidence="1">CSCA 57</strain>
    </source>
</reference>
<name>A0A941IR22_9ACTN</name>
<evidence type="ECO:0000313" key="2">
    <source>
        <dbReference type="Proteomes" id="UP000675781"/>
    </source>
</evidence>
<proteinExistence type="predicted"/>
<dbReference type="Proteomes" id="UP000675781">
    <property type="component" value="Unassembled WGS sequence"/>
</dbReference>
<sequence>MRHSHSPNHTFRDVPREVSAVFPVFLRGGPELVGDANARLVDEGEAAAVIEREAAGGTLVRFHLTGDYVLIDGQERRVYDFDSSRSG</sequence>
<accession>A0A941IR22</accession>
<dbReference type="RefSeq" id="WP_212529338.1">
    <property type="nucleotide sequence ID" value="NZ_JAGSOG010000072.1"/>
</dbReference>
<comment type="caution">
    <text evidence="1">The sequence shown here is derived from an EMBL/GenBank/DDBJ whole genome shotgun (WGS) entry which is preliminary data.</text>
</comment>